<evidence type="ECO:0000313" key="6">
    <source>
        <dbReference type="EMBL" id="NKE47144.1"/>
    </source>
</evidence>
<dbReference type="SMART" id="SM00388">
    <property type="entry name" value="HisKA"/>
    <property type="match status" value="1"/>
</dbReference>
<dbReference type="InterPro" id="IPR036890">
    <property type="entry name" value="HATPase_C_sf"/>
</dbReference>
<dbReference type="Proteomes" id="UP000765160">
    <property type="component" value="Unassembled WGS sequence"/>
</dbReference>
<dbReference type="SUPFAM" id="SSF55874">
    <property type="entry name" value="ATPase domain of HSP90 chaperone/DNA topoisomerase II/histidine kinase"/>
    <property type="match status" value="1"/>
</dbReference>
<keyword evidence="4" id="KW-0812">Transmembrane</keyword>
<dbReference type="InterPro" id="IPR003661">
    <property type="entry name" value="HisK_dim/P_dom"/>
</dbReference>
<evidence type="ECO:0000256" key="4">
    <source>
        <dbReference type="SAM" id="Phobius"/>
    </source>
</evidence>
<dbReference type="RefSeq" id="WP_168052180.1">
    <property type="nucleotide sequence ID" value="NZ_JAATJR010000006.1"/>
</dbReference>
<name>A0ABX1F4E5_9PROT</name>
<keyword evidence="3" id="KW-0597">Phosphoprotein</keyword>
<dbReference type="EC" id="2.7.13.3" evidence="2"/>
<dbReference type="SUPFAM" id="SSF47384">
    <property type="entry name" value="Homodimeric domain of signal transducing histidine kinase"/>
    <property type="match status" value="1"/>
</dbReference>
<keyword evidence="4" id="KW-1133">Transmembrane helix</keyword>
<evidence type="ECO:0000313" key="7">
    <source>
        <dbReference type="Proteomes" id="UP000765160"/>
    </source>
</evidence>
<dbReference type="InterPro" id="IPR005467">
    <property type="entry name" value="His_kinase_dom"/>
</dbReference>
<dbReference type="SMART" id="SM00387">
    <property type="entry name" value="HATPase_c"/>
    <property type="match status" value="1"/>
</dbReference>
<dbReference type="CDD" id="cd12914">
    <property type="entry name" value="PDC1_DGC_like"/>
    <property type="match status" value="1"/>
</dbReference>
<dbReference type="InterPro" id="IPR003594">
    <property type="entry name" value="HATPase_dom"/>
</dbReference>
<dbReference type="Gene3D" id="3.30.565.10">
    <property type="entry name" value="Histidine kinase-like ATPase, C-terminal domain"/>
    <property type="match status" value="1"/>
</dbReference>
<dbReference type="PRINTS" id="PR00344">
    <property type="entry name" value="BCTRLSENSOR"/>
</dbReference>
<gene>
    <name evidence="6" type="ORF">HB662_20365</name>
</gene>
<dbReference type="InterPro" id="IPR036097">
    <property type="entry name" value="HisK_dim/P_sf"/>
</dbReference>
<keyword evidence="4" id="KW-0472">Membrane</keyword>
<dbReference type="PROSITE" id="PS50109">
    <property type="entry name" value="HIS_KIN"/>
    <property type="match status" value="1"/>
</dbReference>
<dbReference type="Pfam" id="PF02518">
    <property type="entry name" value="HATPase_c"/>
    <property type="match status" value="1"/>
</dbReference>
<protein>
    <recommendedName>
        <fullName evidence="2">histidine kinase</fullName>
        <ecNumber evidence="2">2.7.13.3</ecNumber>
    </recommendedName>
</protein>
<dbReference type="PANTHER" id="PTHR43065">
    <property type="entry name" value="SENSOR HISTIDINE KINASE"/>
    <property type="match status" value="1"/>
</dbReference>
<feature type="domain" description="Histidine kinase" evidence="5">
    <location>
        <begin position="359"/>
        <end position="581"/>
    </location>
</feature>
<keyword evidence="7" id="KW-1185">Reference proteome</keyword>
<proteinExistence type="predicted"/>
<dbReference type="PANTHER" id="PTHR43065:SF42">
    <property type="entry name" value="TWO-COMPONENT SENSOR PPRA"/>
    <property type="match status" value="1"/>
</dbReference>
<reference evidence="6 7" key="1">
    <citation type="submission" date="2020-03" db="EMBL/GenBank/DDBJ databases">
        <title>Roseomonas selenitidurans sp. nov. isolated from soil.</title>
        <authorList>
            <person name="Liu H."/>
        </authorList>
    </citation>
    <scope>NUCLEOTIDE SEQUENCE [LARGE SCALE GENOMIC DNA]</scope>
    <source>
        <strain evidence="6 7">JCM 15073</strain>
    </source>
</reference>
<dbReference type="Gene3D" id="3.30.450.20">
    <property type="entry name" value="PAS domain"/>
    <property type="match status" value="2"/>
</dbReference>
<dbReference type="CDD" id="cd12915">
    <property type="entry name" value="PDC2_DGC_like"/>
    <property type="match status" value="1"/>
</dbReference>
<organism evidence="6 7">
    <name type="scientific">Falsiroseomonas frigidaquae</name>
    <dbReference type="NCBI Taxonomy" id="487318"/>
    <lineage>
        <taxon>Bacteria</taxon>
        <taxon>Pseudomonadati</taxon>
        <taxon>Pseudomonadota</taxon>
        <taxon>Alphaproteobacteria</taxon>
        <taxon>Acetobacterales</taxon>
        <taxon>Roseomonadaceae</taxon>
        <taxon>Falsiroseomonas</taxon>
    </lineage>
</organism>
<dbReference type="InterPro" id="IPR004358">
    <property type="entry name" value="Sig_transdc_His_kin-like_C"/>
</dbReference>
<evidence type="ECO:0000256" key="2">
    <source>
        <dbReference type="ARBA" id="ARBA00012438"/>
    </source>
</evidence>
<feature type="transmembrane region" description="Helical" evidence="4">
    <location>
        <begin position="25"/>
        <end position="47"/>
    </location>
</feature>
<sequence>MRITLPSDHVAPPVARRPRHARGFALLWVAAVLLPALGVGGTALMSWRDVRDDARVRLDRNTEMLRQHALRAFATQEAILAALSRAIAGLSWEEIRRDATLHGLLTELVAAGQPLVRAVVVADEAGRVAAASYEYPARATDLSDRGYIRDLHAGAAQTVGEVLEARPMGWRAFGVARRAPPRPGAQGEPGTLVASFSPEPLVAFYASVVETTADVVALTRLDGAFLARHPPLPAGQGGPDSEAAARLQTALASAGGAGLAPSIIGADGMRRHYVARQVGEWPVAVLYGMNEAALLAEWRQRMMAPLASGLGAAVLLLALTAFAARGAKQERRAAERRMEAEAKLAGASRAAAIGLLAAGLAHDVKNLVQAVHSGTRLMDQRADDPAEVRRCARLLADAAARGGKLVAGMLAFARGGDASPDGPLDALGALRELAELLNRTLGSGWRVKAALPAALPATRGDRPGFEAAVVNLAANARDAMPGGGVVSIATWAETVTEAQEAGRPRPGRYLVVAVSDSGAGIPPDVLARLGEPFFTTKPAGEGTGLGLATVRGFCERAGGVLRINSEPGKGTTAQMWLPVLD</sequence>
<comment type="catalytic activity">
    <reaction evidence="1">
        <text>ATP + protein L-histidine = ADP + protein N-phospho-L-histidine.</text>
        <dbReference type="EC" id="2.7.13.3"/>
    </reaction>
</comment>
<accession>A0ABX1F4E5</accession>
<comment type="caution">
    <text evidence="6">The sequence shown here is derived from an EMBL/GenBank/DDBJ whole genome shotgun (WGS) entry which is preliminary data.</text>
</comment>
<evidence type="ECO:0000256" key="1">
    <source>
        <dbReference type="ARBA" id="ARBA00000085"/>
    </source>
</evidence>
<evidence type="ECO:0000259" key="5">
    <source>
        <dbReference type="PROSITE" id="PS50109"/>
    </source>
</evidence>
<feature type="transmembrane region" description="Helical" evidence="4">
    <location>
        <begin position="302"/>
        <end position="324"/>
    </location>
</feature>
<dbReference type="EMBL" id="JAAVTX010000006">
    <property type="protein sequence ID" value="NKE47144.1"/>
    <property type="molecule type" value="Genomic_DNA"/>
</dbReference>
<dbReference type="Gene3D" id="1.10.287.130">
    <property type="match status" value="1"/>
</dbReference>
<evidence type="ECO:0000256" key="3">
    <source>
        <dbReference type="ARBA" id="ARBA00022553"/>
    </source>
</evidence>